<dbReference type="RefSeq" id="WP_115402947.1">
    <property type="nucleotide sequence ID" value="NZ_QPKV01000004.1"/>
</dbReference>
<sequence length="385" mass="44420">MKVCLVSEYFYPHGKGGTEKYVYQLAKELMRQDNEVCVITVSEEENSDYFYKGIIVKTVLIESNYSKAIISGRQGSPNIKRFENILIYEKPEIVHFHTLTPSFNFFHFEIAKSLSSTIYFTAHIPGITCIHGDLMLFGKKACDGKIIEHRCLACYINKKKIHKEMASLMASLILQANYPTALANVVKQKQKDVIRLNELCDVIYIFTEWQKEIFIKNGIDLSKLVMTQQMEVVDPKSQSIKSTPKEPGKIKLGFIGRISHEKGLHILINAFKAVNNPNLELHIAGIIADKQDSYFQQLITKKHSNIYWNYNLSQQEVEAFYDTIDVICIPSIWYETGPFVLYEAFKKHLPVIANDLGDMRIWANKGYDLRLYQDKKELIDMLSQY</sequence>
<keyword evidence="3" id="KW-0808">Transferase</keyword>
<dbReference type="Pfam" id="PF00534">
    <property type="entry name" value="Glycos_transf_1"/>
    <property type="match status" value="1"/>
</dbReference>
<keyword evidence="4" id="KW-1185">Reference proteome</keyword>
<reference evidence="3 4" key="1">
    <citation type="submission" date="2018-07" db="EMBL/GenBank/DDBJ databases">
        <title>Pedobacter sp. nov., isolated from soil.</title>
        <authorList>
            <person name="Zhou L.Y."/>
            <person name="Du Z.J."/>
        </authorList>
    </citation>
    <scope>NUCLEOTIDE SEQUENCE [LARGE SCALE GENOMIC DNA]</scope>
    <source>
        <strain evidence="3 4">JDX94</strain>
    </source>
</reference>
<evidence type="ECO:0000313" key="4">
    <source>
        <dbReference type="Proteomes" id="UP000253961"/>
    </source>
</evidence>
<accession>A0A369PZM8</accession>
<dbReference type="PANTHER" id="PTHR45947">
    <property type="entry name" value="SULFOQUINOVOSYL TRANSFERASE SQD2"/>
    <property type="match status" value="1"/>
</dbReference>
<evidence type="ECO:0000313" key="3">
    <source>
        <dbReference type="EMBL" id="RDC56216.1"/>
    </source>
</evidence>
<dbReference type="InterPro" id="IPR001296">
    <property type="entry name" value="Glyco_trans_1"/>
</dbReference>
<dbReference type="PANTHER" id="PTHR45947:SF3">
    <property type="entry name" value="SULFOQUINOVOSYL TRANSFERASE SQD2"/>
    <property type="match status" value="1"/>
</dbReference>
<feature type="domain" description="Glycosyltransferase subfamily 4-like N-terminal" evidence="2">
    <location>
        <begin position="16"/>
        <end position="125"/>
    </location>
</feature>
<dbReference type="Pfam" id="PF13439">
    <property type="entry name" value="Glyco_transf_4"/>
    <property type="match status" value="1"/>
</dbReference>
<feature type="domain" description="Glycosyl transferase family 1" evidence="1">
    <location>
        <begin position="238"/>
        <end position="357"/>
    </location>
</feature>
<dbReference type="AlphaFoldDB" id="A0A369PZM8"/>
<comment type="caution">
    <text evidence="3">The sequence shown here is derived from an EMBL/GenBank/DDBJ whole genome shotgun (WGS) entry which is preliminary data.</text>
</comment>
<proteinExistence type="predicted"/>
<dbReference type="Gene3D" id="3.40.50.2000">
    <property type="entry name" value="Glycogen Phosphorylase B"/>
    <property type="match status" value="2"/>
</dbReference>
<protein>
    <submittedName>
        <fullName evidence="3">Glycosyltransferase</fullName>
    </submittedName>
</protein>
<dbReference type="Proteomes" id="UP000253961">
    <property type="component" value="Unassembled WGS sequence"/>
</dbReference>
<gene>
    <name evidence="3" type="ORF">DU508_11435</name>
</gene>
<dbReference type="GO" id="GO:0016757">
    <property type="term" value="F:glycosyltransferase activity"/>
    <property type="evidence" value="ECO:0007669"/>
    <property type="project" value="InterPro"/>
</dbReference>
<name>A0A369PZM8_9SPHI</name>
<evidence type="ECO:0000259" key="2">
    <source>
        <dbReference type="Pfam" id="PF13439"/>
    </source>
</evidence>
<dbReference type="OrthoDB" id="9787111at2"/>
<dbReference type="InterPro" id="IPR028098">
    <property type="entry name" value="Glyco_trans_4-like_N"/>
</dbReference>
<dbReference type="InterPro" id="IPR050194">
    <property type="entry name" value="Glycosyltransferase_grp1"/>
</dbReference>
<evidence type="ECO:0000259" key="1">
    <source>
        <dbReference type="Pfam" id="PF00534"/>
    </source>
</evidence>
<dbReference type="SUPFAM" id="SSF53756">
    <property type="entry name" value="UDP-Glycosyltransferase/glycogen phosphorylase"/>
    <property type="match status" value="1"/>
</dbReference>
<dbReference type="EMBL" id="QPKV01000004">
    <property type="protein sequence ID" value="RDC56216.1"/>
    <property type="molecule type" value="Genomic_DNA"/>
</dbReference>
<organism evidence="3 4">
    <name type="scientific">Pedobacter chinensis</name>
    <dbReference type="NCBI Taxonomy" id="2282421"/>
    <lineage>
        <taxon>Bacteria</taxon>
        <taxon>Pseudomonadati</taxon>
        <taxon>Bacteroidota</taxon>
        <taxon>Sphingobacteriia</taxon>
        <taxon>Sphingobacteriales</taxon>
        <taxon>Sphingobacteriaceae</taxon>
        <taxon>Pedobacter</taxon>
    </lineage>
</organism>